<dbReference type="EMBL" id="MU167889">
    <property type="protein sequence ID" value="KAG0139041.1"/>
    <property type="molecule type" value="Genomic_DNA"/>
</dbReference>
<comment type="caution">
    <text evidence="2">The sequence shown here is derived from an EMBL/GenBank/DDBJ whole genome shotgun (WGS) entry which is preliminary data.</text>
</comment>
<sequence>MVYLTPERIAKRMRADMRIGPHNHDILSIFYGTLLGDSHAEQRGSGLGTRLSMSQESHHGEYLL</sequence>
<dbReference type="InterPro" id="IPR027434">
    <property type="entry name" value="Homing_endonucl"/>
</dbReference>
<dbReference type="OrthoDB" id="2888667at2759"/>
<protein>
    <submittedName>
        <fullName evidence="2">Uncharacterized protein</fullName>
    </submittedName>
</protein>
<feature type="region of interest" description="Disordered" evidence="1">
    <location>
        <begin position="41"/>
        <end position="64"/>
    </location>
</feature>
<organism evidence="2 3">
    <name type="scientific">Cronartium quercuum f. sp. fusiforme G11</name>
    <dbReference type="NCBI Taxonomy" id="708437"/>
    <lineage>
        <taxon>Eukaryota</taxon>
        <taxon>Fungi</taxon>
        <taxon>Dikarya</taxon>
        <taxon>Basidiomycota</taxon>
        <taxon>Pucciniomycotina</taxon>
        <taxon>Pucciniomycetes</taxon>
        <taxon>Pucciniales</taxon>
        <taxon>Coleosporiaceae</taxon>
        <taxon>Cronartium</taxon>
    </lineage>
</organism>
<evidence type="ECO:0000313" key="3">
    <source>
        <dbReference type="Proteomes" id="UP000886653"/>
    </source>
</evidence>
<evidence type="ECO:0000256" key="1">
    <source>
        <dbReference type="SAM" id="MobiDB-lite"/>
    </source>
</evidence>
<evidence type="ECO:0000313" key="2">
    <source>
        <dbReference type="EMBL" id="KAG0139041.1"/>
    </source>
</evidence>
<dbReference type="Proteomes" id="UP000886653">
    <property type="component" value="Unassembled WGS sequence"/>
</dbReference>
<proteinExistence type="predicted"/>
<dbReference type="Gene3D" id="3.10.28.10">
    <property type="entry name" value="Homing endonucleases"/>
    <property type="match status" value="1"/>
</dbReference>
<dbReference type="AlphaFoldDB" id="A0A9P6T4Z2"/>
<accession>A0A9P6T4Z2</accession>
<name>A0A9P6T4Z2_9BASI</name>
<keyword evidence="3" id="KW-1185">Reference proteome</keyword>
<dbReference type="SUPFAM" id="SSF55608">
    <property type="entry name" value="Homing endonucleases"/>
    <property type="match status" value="1"/>
</dbReference>
<gene>
    <name evidence="2" type="ORF">CROQUDRAFT_666959</name>
</gene>
<reference evidence="2" key="1">
    <citation type="submission" date="2013-11" db="EMBL/GenBank/DDBJ databases">
        <title>Genome sequence of the fusiform rust pathogen reveals effectors for host alternation and coevolution with pine.</title>
        <authorList>
            <consortium name="DOE Joint Genome Institute"/>
            <person name="Smith K."/>
            <person name="Pendleton A."/>
            <person name="Kubisiak T."/>
            <person name="Anderson C."/>
            <person name="Salamov A."/>
            <person name="Aerts A."/>
            <person name="Riley R."/>
            <person name="Clum A."/>
            <person name="Lindquist E."/>
            <person name="Ence D."/>
            <person name="Campbell M."/>
            <person name="Kronenberg Z."/>
            <person name="Feau N."/>
            <person name="Dhillon B."/>
            <person name="Hamelin R."/>
            <person name="Burleigh J."/>
            <person name="Smith J."/>
            <person name="Yandell M."/>
            <person name="Nelson C."/>
            <person name="Grigoriev I."/>
            <person name="Davis J."/>
        </authorList>
    </citation>
    <scope>NUCLEOTIDE SEQUENCE</scope>
    <source>
        <strain evidence="2">G11</strain>
    </source>
</reference>